<dbReference type="AlphaFoldDB" id="A0A943EIS4"/>
<protein>
    <recommendedName>
        <fullName evidence="1">KAP NTPase domain-containing protein</fullName>
    </recommendedName>
</protein>
<dbReference type="SUPFAM" id="SSF52540">
    <property type="entry name" value="P-loop containing nucleoside triphosphate hydrolases"/>
    <property type="match status" value="1"/>
</dbReference>
<organism evidence="2 3">
    <name type="scientific">Thomasclavelia spiroformis</name>
    <dbReference type="NCBI Taxonomy" id="29348"/>
    <lineage>
        <taxon>Bacteria</taxon>
        <taxon>Bacillati</taxon>
        <taxon>Bacillota</taxon>
        <taxon>Erysipelotrichia</taxon>
        <taxon>Erysipelotrichales</taxon>
        <taxon>Coprobacillaceae</taxon>
        <taxon>Thomasclavelia</taxon>
    </lineage>
</organism>
<dbReference type="Gene3D" id="3.40.50.300">
    <property type="entry name" value="P-loop containing nucleotide triphosphate hydrolases"/>
    <property type="match status" value="1"/>
</dbReference>
<evidence type="ECO:0000313" key="3">
    <source>
        <dbReference type="Proteomes" id="UP000751224"/>
    </source>
</evidence>
<sequence length="418" mass="48990">MKEFDYSDENIIKTINKNYFQRIKLLKKIIKKLSYNSNDIKSICINAPWGTGKTVFVHELKYLINNSQDLSNLDTKLDLLEISVAKDIGCYYFNSWENDSINLPTLSLLYNILQDETWAPAEFINKIDNLKMNAANLLVRILSRGSLGINEFKVDNSSVFDEIFSSNKIKEEFNKTIDEYLKINGLKKLIIILDELDRCRPDYAVNMLESIKHFYNNDKLIFIISTDLIQLSHTIKKFYGNYYDSDLYLQRFFDRIITLDNQNINDYICYELGIDLDDNKISTNIIKFCIEALDMSTREINKFIVTLNRIRTPLSTNYPNNHTTISFNLFLIFVTALKIKNISEYSKCMAGKFTKQDFENYFLNSSILDILAHYTMKQNSNVIEYIFNLYSEIFVLNKLSYLNSNQANRIKSLIKYEI</sequence>
<proteinExistence type="predicted"/>
<name>A0A943EIS4_9FIRM</name>
<evidence type="ECO:0000313" key="2">
    <source>
        <dbReference type="EMBL" id="MBS5588711.1"/>
    </source>
</evidence>
<evidence type="ECO:0000259" key="1">
    <source>
        <dbReference type="Pfam" id="PF07693"/>
    </source>
</evidence>
<dbReference type="InterPro" id="IPR027417">
    <property type="entry name" value="P-loop_NTPase"/>
</dbReference>
<dbReference type="Pfam" id="PF07693">
    <property type="entry name" value="KAP_NTPase"/>
    <property type="match status" value="1"/>
</dbReference>
<gene>
    <name evidence="2" type="ORF">KHX14_07860</name>
</gene>
<reference evidence="2" key="1">
    <citation type="submission" date="2021-02" db="EMBL/GenBank/DDBJ databases">
        <title>Infant gut strain persistence is associated with maternal origin, phylogeny, and functional potential including surface adhesion and iron acquisition.</title>
        <authorList>
            <person name="Lou Y.C."/>
        </authorList>
    </citation>
    <scope>NUCLEOTIDE SEQUENCE</scope>
    <source>
        <strain evidence="2">L3_108_000G1_dasL3_108_000G1_metabat.metabat.11</strain>
    </source>
</reference>
<feature type="domain" description="KAP NTPase" evidence="1">
    <location>
        <begin position="25"/>
        <end position="259"/>
    </location>
</feature>
<dbReference type="InterPro" id="IPR011646">
    <property type="entry name" value="KAP_P-loop"/>
</dbReference>
<comment type="caution">
    <text evidence="2">The sequence shown here is derived from an EMBL/GenBank/DDBJ whole genome shotgun (WGS) entry which is preliminary data.</text>
</comment>
<accession>A0A943EIS4</accession>
<dbReference type="RefSeq" id="WP_303887602.1">
    <property type="nucleotide sequence ID" value="NZ_JAGZCC010000047.1"/>
</dbReference>
<dbReference type="EMBL" id="JAGZCC010000047">
    <property type="protein sequence ID" value="MBS5588711.1"/>
    <property type="molecule type" value="Genomic_DNA"/>
</dbReference>
<dbReference type="Proteomes" id="UP000751224">
    <property type="component" value="Unassembled WGS sequence"/>
</dbReference>